<evidence type="ECO:0000313" key="6">
    <source>
        <dbReference type="Proteomes" id="UP001165289"/>
    </source>
</evidence>
<dbReference type="GO" id="GO:0005524">
    <property type="term" value="F:ATP binding"/>
    <property type="evidence" value="ECO:0007669"/>
    <property type="project" value="UniProtKB-KW"/>
</dbReference>
<dbReference type="PRINTS" id="PR00301">
    <property type="entry name" value="HEATSHOCK70"/>
</dbReference>
<evidence type="ECO:0000256" key="4">
    <source>
        <dbReference type="SAM" id="Phobius"/>
    </source>
</evidence>
<dbReference type="InterPro" id="IPR018181">
    <property type="entry name" value="Heat_shock_70_CS"/>
</dbReference>
<feature type="transmembrane region" description="Helical" evidence="4">
    <location>
        <begin position="6"/>
        <end position="24"/>
    </location>
</feature>
<keyword evidence="4" id="KW-0472">Membrane</keyword>
<comment type="caution">
    <text evidence="5">The sequence shown here is derived from an EMBL/GenBank/DDBJ whole genome shotgun (WGS) entry which is preliminary data.</text>
</comment>
<keyword evidence="3" id="KW-0067">ATP-binding</keyword>
<keyword evidence="5" id="KW-0346">Stress response</keyword>
<evidence type="ECO:0000256" key="2">
    <source>
        <dbReference type="ARBA" id="ARBA00022741"/>
    </source>
</evidence>
<keyword evidence="4" id="KW-0812">Transmembrane</keyword>
<dbReference type="PROSITE" id="PS01036">
    <property type="entry name" value="HSP70_3"/>
    <property type="match status" value="1"/>
</dbReference>
<dbReference type="PANTHER" id="PTHR19375">
    <property type="entry name" value="HEAT SHOCK PROTEIN 70KDA"/>
    <property type="match status" value="1"/>
</dbReference>
<dbReference type="InterPro" id="IPR043129">
    <property type="entry name" value="ATPase_NBD"/>
</dbReference>
<protein>
    <submittedName>
        <fullName evidence="5">Heat shock 70 kDa protein 13-like</fullName>
    </submittedName>
</protein>
<keyword evidence="4" id="KW-1133">Transmembrane helix</keyword>
<evidence type="ECO:0000256" key="1">
    <source>
        <dbReference type="ARBA" id="ARBA00007381"/>
    </source>
</evidence>
<dbReference type="GO" id="GO:0140662">
    <property type="term" value="F:ATP-dependent protein folding chaperone"/>
    <property type="evidence" value="ECO:0007669"/>
    <property type="project" value="InterPro"/>
</dbReference>
<dbReference type="PROSITE" id="PS00297">
    <property type="entry name" value="HSP70_1"/>
    <property type="match status" value="1"/>
</dbReference>
<organism evidence="5 6">
    <name type="scientific">Oopsacas minuta</name>
    <dbReference type="NCBI Taxonomy" id="111878"/>
    <lineage>
        <taxon>Eukaryota</taxon>
        <taxon>Metazoa</taxon>
        <taxon>Porifera</taxon>
        <taxon>Hexactinellida</taxon>
        <taxon>Hexasterophora</taxon>
        <taxon>Lyssacinosida</taxon>
        <taxon>Leucopsacidae</taxon>
        <taxon>Oopsacas</taxon>
    </lineage>
</organism>
<reference evidence="5 6" key="1">
    <citation type="journal article" date="2023" name="BMC Biol.">
        <title>The compact genome of the sponge Oopsacas minuta (Hexactinellida) is lacking key metazoan core genes.</title>
        <authorList>
            <person name="Santini S."/>
            <person name="Schenkelaars Q."/>
            <person name="Jourda C."/>
            <person name="Duchesne M."/>
            <person name="Belahbib H."/>
            <person name="Rocher C."/>
            <person name="Selva M."/>
            <person name="Riesgo A."/>
            <person name="Vervoort M."/>
            <person name="Leys S.P."/>
            <person name="Kodjabachian L."/>
            <person name="Le Bivic A."/>
            <person name="Borchiellini C."/>
            <person name="Claverie J.M."/>
            <person name="Renard E."/>
        </authorList>
    </citation>
    <scope>NUCLEOTIDE SEQUENCE [LARGE SCALE GENOMIC DNA]</scope>
    <source>
        <strain evidence="5">SPO-2</strain>
    </source>
</reference>
<dbReference type="PROSITE" id="PS00329">
    <property type="entry name" value="HSP70_2"/>
    <property type="match status" value="1"/>
</dbReference>
<dbReference type="Gene3D" id="3.30.30.30">
    <property type="match status" value="1"/>
</dbReference>
<dbReference type="InterPro" id="IPR013126">
    <property type="entry name" value="Hsp_70_fam"/>
</dbReference>
<proteinExistence type="inferred from homology"/>
<name>A0AAV7K1W0_9METZ</name>
<gene>
    <name evidence="5" type="ORF">LOD99_2505</name>
</gene>
<comment type="similarity">
    <text evidence="1">Belongs to the heat shock protein 70 family.</text>
</comment>
<dbReference type="Gene3D" id="3.90.640.10">
    <property type="entry name" value="Actin, Chain A, domain 4"/>
    <property type="match status" value="1"/>
</dbReference>
<keyword evidence="2" id="KW-0547">Nucleotide-binding</keyword>
<keyword evidence="6" id="KW-1185">Reference proteome</keyword>
<sequence>MGANSFISLVGGVILALILGGYFGHPYLPAPKPLVFAIDLGTTYSSAAVFLPGQGIVEVISVQKASSIPSVVAVTKKTVLVGYPALQQIEKNPRYTFYDAKRFIGKKISKDEFDIIRSRYLFDMDILESSIQFKLPSINPLDAMKEYMSPQEMSSIIIDELKSSVQEYLQLTNLNKVVLALPAEFDAEQREATIAAANLSKLNVLAVISEPTAAALAYGLDKQSKVGSIIVIDLGGGTLDVSLLEKRAATFYTVAIAGNNHLGGQDFTDRLSRFVLSKIEDRELSSEVLQEIKRESELVKLILTNKTTAEFQLNTDGVKLRFEISRKEFEKMNEDLFDKITEPISVVLDFAEITTEAVDEVILVGGSTRIPRVRELISYYFKGKRLDISVDPELAVVKGVALHAGVVSGSWPLRVAAIDVPTSVKKIEI</sequence>
<dbReference type="Proteomes" id="UP001165289">
    <property type="component" value="Unassembled WGS sequence"/>
</dbReference>
<dbReference type="EMBL" id="JAKMXF010000210">
    <property type="protein sequence ID" value="KAI6655217.1"/>
    <property type="molecule type" value="Genomic_DNA"/>
</dbReference>
<dbReference type="Pfam" id="PF00012">
    <property type="entry name" value="HSP70"/>
    <property type="match status" value="1"/>
</dbReference>
<accession>A0AAV7K1W0</accession>
<dbReference type="Gene3D" id="3.30.420.40">
    <property type="match status" value="2"/>
</dbReference>
<evidence type="ECO:0000256" key="3">
    <source>
        <dbReference type="ARBA" id="ARBA00022840"/>
    </source>
</evidence>
<dbReference type="AlphaFoldDB" id="A0AAV7K1W0"/>
<dbReference type="SUPFAM" id="SSF53067">
    <property type="entry name" value="Actin-like ATPase domain"/>
    <property type="match status" value="2"/>
</dbReference>
<evidence type="ECO:0000313" key="5">
    <source>
        <dbReference type="EMBL" id="KAI6655217.1"/>
    </source>
</evidence>